<evidence type="ECO:0000256" key="5">
    <source>
        <dbReference type="ARBA" id="ARBA00046315"/>
    </source>
</evidence>
<dbReference type="InterPro" id="IPR015421">
    <property type="entry name" value="PyrdxlP-dep_Trfase_major"/>
</dbReference>
<comment type="similarity">
    <text evidence="2 8">Belongs to the trans-sulfuration enzymes family.</text>
</comment>
<evidence type="ECO:0000256" key="8">
    <source>
        <dbReference type="RuleBase" id="RU362118"/>
    </source>
</evidence>
<dbReference type="SUPFAM" id="SSF53383">
    <property type="entry name" value="PLP-dependent transferases"/>
    <property type="match status" value="1"/>
</dbReference>
<evidence type="ECO:0000256" key="1">
    <source>
        <dbReference type="ARBA" id="ARBA00001933"/>
    </source>
</evidence>
<evidence type="ECO:0000256" key="3">
    <source>
        <dbReference type="ARBA" id="ARBA00022898"/>
    </source>
</evidence>
<dbReference type="InterPro" id="IPR015422">
    <property type="entry name" value="PyrdxlP-dep_Trfase_small"/>
</dbReference>
<keyword evidence="3 8" id="KW-0663">Pyridoxal phosphate</keyword>
<evidence type="ECO:0000256" key="6">
    <source>
        <dbReference type="ARBA" id="ARBA00047517"/>
    </source>
</evidence>
<sequence>MKKAAPQTRLAHAGRRLACKGGRPVNPPVVRASTILFDSVEDLLAVHSHRLDPEFVSYGRNGTETSFSLEHAVAELEGGAGCVAVGSGLAAITVAVLSQIKQGDHLLVADSVYAPTRKLCDGLLTRFGVETTYYDPLIGAGIADLVRANTRVIFLEAPGSLTFEIQDVPAITKVAREAGVTTIMDNTWATPLFFQPLAHGVDISVHAGTKYVVGHSDAMLGLVIANEAQHDAVRQQAQDLGHGASPDDAWLGLRGLRTMAVRLAQHQTNALQVAQWLQGRPEVARVLYPALPSDPGHAIWKRDFHGASGLMGVELHPVGMESVADLLEGLDYFGMGYSWGGYESLAIPTFPAKLRSAVPWDAAGPLLRLHIGLEDPADLIADLEAGFHRLRQRAAAE</sequence>
<dbReference type="Proteomes" id="UP001215503">
    <property type="component" value="Unassembled WGS sequence"/>
</dbReference>
<evidence type="ECO:0000313" key="10">
    <source>
        <dbReference type="Proteomes" id="UP001215503"/>
    </source>
</evidence>
<dbReference type="GO" id="GO:0047804">
    <property type="term" value="F:cysteine-S-conjugate beta-lyase activity"/>
    <property type="evidence" value="ECO:0007669"/>
    <property type="project" value="UniProtKB-EC"/>
</dbReference>
<reference evidence="9 10" key="1">
    <citation type="submission" date="2023-03" db="EMBL/GenBank/DDBJ databases">
        <title>Fodinicurvata sp. CAU 1616 isolated from sea sendiment.</title>
        <authorList>
            <person name="Kim W."/>
        </authorList>
    </citation>
    <scope>NUCLEOTIDE SEQUENCE [LARGE SCALE GENOMIC DNA]</scope>
    <source>
        <strain evidence="9 10">CAU 1616</strain>
    </source>
</reference>
<dbReference type="NCBIfam" id="TIGR01324">
    <property type="entry name" value="cysta_beta_ly_B"/>
    <property type="match status" value="1"/>
</dbReference>
<comment type="cofactor">
    <cofactor evidence="1 8">
        <name>pyridoxal 5'-phosphate</name>
        <dbReference type="ChEBI" id="CHEBI:597326"/>
    </cofactor>
</comment>
<keyword evidence="10" id="KW-1185">Reference proteome</keyword>
<dbReference type="InterPro" id="IPR000277">
    <property type="entry name" value="Cys/Met-Metab_PyrdxlP-dep_enz"/>
</dbReference>
<dbReference type="InterPro" id="IPR006233">
    <property type="entry name" value="Cys_b_lyase_bac"/>
</dbReference>
<dbReference type="Gene3D" id="3.40.640.10">
    <property type="entry name" value="Type I PLP-dependent aspartate aminotransferase-like (Major domain)"/>
    <property type="match status" value="1"/>
</dbReference>
<protein>
    <submittedName>
        <fullName evidence="9">Cystathionine beta-lyase</fullName>
        <ecNumber evidence="9">4.4.1.13</ecNumber>
    </submittedName>
</protein>
<comment type="catalytic activity">
    <reaction evidence="7">
        <text>an S-substituted L-cysteine + H2O = a thiol + pyruvate + NH4(+)</text>
        <dbReference type="Rhea" id="RHEA:18121"/>
        <dbReference type="ChEBI" id="CHEBI:15361"/>
        <dbReference type="ChEBI" id="CHEBI:15377"/>
        <dbReference type="ChEBI" id="CHEBI:28938"/>
        <dbReference type="ChEBI" id="CHEBI:29256"/>
        <dbReference type="ChEBI" id="CHEBI:58717"/>
        <dbReference type="EC" id="4.4.1.13"/>
    </reaction>
</comment>
<dbReference type="Pfam" id="PF01053">
    <property type="entry name" value="Cys_Met_Meta_PP"/>
    <property type="match status" value="1"/>
</dbReference>
<accession>A0ABT5YLX8</accession>
<evidence type="ECO:0000256" key="4">
    <source>
        <dbReference type="ARBA" id="ARBA00023239"/>
    </source>
</evidence>
<comment type="pathway">
    <text evidence="5">Amino-acid biosynthesis; L-methionine biosynthesis via de novo pathway; L-homocysteine from L-cystathionine: step 1/1.</text>
</comment>
<dbReference type="PANTHER" id="PTHR43500">
    <property type="entry name" value="CYSTATHIONINE BETA-LYASE-RELATED"/>
    <property type="match status" value="1"/>
</dbReference>
<comment type="catalytic activity">
    <reaction evidence="6">
        <text>L,L-cystathionine + H2O = L-homocysteine + pyruvate + NH4(+)</text>
        <dbReference type="Rhea" id="RHEA:13965"/>
        <dbReference type="ChEBI" id="CHEBI:15361"/>
        <dbReference type="ChEBI" id="CHEBI:15377"/>
        <dbReference type="ChEBI" id="CHEBI:28938"/>
        <dbReference type="ChEBI" id="CHEBI:58161"/>
        <dbReference type="ChEBI" id="CHEBI:58199"/>
    </reaction>
</comment>
<evidence type="ECO:0000256" key="2">
    <source>
        <dbReference type="ARBA" id="ARBA00009077"/>
    </source>
</evidence>
<evidence type="ECO:0000313" key="9">
    <source>
        <dbReference type="EMBL" id="MDF2095853.1"/>
    </source>
</evidence>
<organism evidence="9 10">
    <name type="scientific">Aquibaculum arenosum</name>
    <dbReference type="NCBI Taxonomy" id="3032591"/>
    <lineage>
        <taxon>Bacteria</taxon>
        <taxon>Pseudomonadati</taxon>
        <taxon>Pseudomonadota</taxon>
        <taxon>Alphaproteobacteria</taxon>
        <taxon>Rhodospirillales</taxon>
        <taxon>Rhodovibrionaceae</taxon>
        <taxon>Aquibaculum</taxon>
    </lineage>
</organism>
<proteinExistence type="inferred from homology"/>
<keyword evidence="4 9" id="KW-0456">Lyase</keyword>
<evidence type="ECO:0000256" key="7">
    <source>
        <dbReference type="ARBA" id="ARBA00047625"/>
    </source>
</evidence>
<comment type="caution">
    <text evidence="9">The sequence shown here is derived from an EMBL/GenBank/DDBJ whole genome shotgun (WGS) entry which is preliminary data.</text>
</comment>
<dbReference type="EMBL" id="JARHUD010000004">
    <property type="protein sequence ID" value="MDF2095853.1"/>
    <property type="molecule type" value="Genomic_DNA"/>
</dbReference>
<gene>
    <name evidence="9" type="primary">metC</name>
    <name evidence="9" type="ORF">P2G67_07680</name>
</gene>
<dbReference type="RefSeq" id="WP_275822192.1">
    <property type="nucleotide sequence ID" value="NZ_JARHUD010000004.1"/>
</dbReference>
<name>A0ABT5YLX8_9PROT</name>
<dbReference type="EC" id="4.4.1.13" evidence="9"/>
<dbReference type="InterPro" id="IPR054542">
    <property type="entry name" value="Cys_met_metab_PP"/>
</dbReference>
<dbReference type="PIRSF" id="PIRSF001434">
    <property type="entry name" value="CGS"/>
    <property type="match status" value="1"/>
</dbReference>
<dbReference type="PANTHER" id="PTHR43500:SF1">
    <property type="entry name" value="CYSTATHIONINE BETA-LYASE-RELATED"/>
    <property type="match status" value="1"/>
</dbReference>
<dbReference type="CDD" id="cd00614">
    <property type="entry name" value="CGS_like"/>
    <property type="match status" value="1"/>
</dbReference>
<dbReference type="InterPro" id="IPR015424">
    <property type="entry name" value="PyrdxlP-dep_Trfase"/>
</dbReference>
<dbReference type="Gene3D" id="3.90.1150.10">
    <property type="entry name" value="Aspartate Aminotransferase, domain 1"/>
    <property type="match status" value="1"/>
</dbReference>
<dbReference type="PROSITE" id="PS00868">
    <property type="entry name" value="CYS_MET_METAB_PP"/>
    <property type="match status" value="1"/>
</dbReference>